<organism evidence="3 4">
    <name type="scientific">Legionella maceachernii</name>
    <dbReference type="NCBI Taxonomy" id="466"/>
    <lineage>
        <taxon>Bacteria</taxon>
        <taxon>Pseudomonadati</taxon>
        <taxon>Pseudomonadota</taxon>
        <taxon>Gammaproteobacteria</taxon>
        <taxon>Legionellales</taxon>
        <taxon>Legionellaceae</taxon>
        <taxon>Legionella</taxon>
    </lineage>
</organism>
<dbReference type="PATRIC" id="fig|466.6.peg.1400"/>
<dbReference type="Proteomes" id="UP000054908">
    <property type="component" value="Unassembled WGS sequence"/>
</dbReference>
<evidence type="ECO:0000256" key="1">
    <source>
        <dbReference type="SAM" id="MobiDB-lite"/>
    </source>
</evidence>
<dbReference type="EMBL" id="LNYL01000033">
    <property type="protein sequence ID" value="KTD27075.1"/>
    <property type="molecule type" value="Genomic_DNA"/>
</dbReference>
<dbReference type="SUPFAM" id="SSF48065">
    <property type="entry name" value="DBL homology domain (DH-domain)"/>
    <property type="match status" value="1"/>
</dbReference>
<dbReference type="InterPro" id="IPR035899">
    <property type="entry name" value="DBL_dom_sf"/>
</dbReference>
<dbReference type="OrthoDB" id="5654121at2"/>
<evidence type="ECO:0000313" key="3">
    <source>
        <dbReference type="EMBL" id="KTD27075.1"/>
    </source>
</evidence>
<dbReference type="AlphaFoldDB" id="A0A0W0W4G1"/>
<feature type="region of interest" description="Disordered" evidence="1">
    <location>
        <begin position="1"/>
        <end position="21"/>
    </location>
</feature>
<keyword evidence="4" id="KW-1185">Reference proteome</keyword>
<feature type="compositionally biased region" description="Basic and acidic residues" evidence="1">
    <location>
        <begin position="307"/>
        <end position="326"/>
    </location>
</feature>
<dbReference type="Pfam" id="PF00621">
    <property type="entry name" value="RhoGEF"/>
    <property type="match status" value="1"/>
</dbReference>
<feature type="region of interest" description="Disordered" evidence="1">
    <location>
        <begin position="41"/>
        <end position="60"/>
    </location>
</feature>
<dbReference type="Gene3D" id="1.20.900.10">
    <property type="entry name" value="Dbl homology (DH) domain"/>
    <property type="match status" value="1"/>
</dbReference>
<evidence type="ECO:0000313" key="4">
    <source>
        <dbReference type="Proteomes" id="UP000054908"/>
    </source>
</evidence>
<dbReference type="STRING" id="466.Lmac_1323"/>
<reference evidence="3 4" key="1">
    <citation type="submission" date="2015-11" db="EMBL/GenBank/DDBJ databases">
        <title>Genomic analysis of 38 Legionella species identifies large and diverse effector repertoires.</title>
        <authorList>
            <person name="Burstein D."/>
            <person name="Amaro F."/>
            <person name="Zusman T."/>
            <person name="Lifshitz Z."/>
            <person name="Cohen O."/>
            <person name="Gilbert J.A."/>
            <person name="Pupko T."/>
            <person name="Shuman H.A."/>
            <person name="Segal G."/>
        </authorList>
    </citation>
    <scope>NUCLEOTIDE SEQUENCE [LARGE SCALE GENOMIC DNA]</scope>
    <source>
        <strain evidence="3 4">PX-1-G2-E2</strain>
    </source>
</reference>
<sequence length="377" mass="42120">MQSNQEIKETLEQDKTSTITAEEVAHSSAEVGNEMIETVVATKETDRSSPEIDKDAAESKKGNLAEHDVIREMIQTERTFNETLTFLDSLFAQNELVKDIPILEEFKSLVPPLKVISDKLLGNIEQSILLPKTDLHALRVQRFQLLKAFFKIYPKCCELYSAYVKEEKTNPLPFANINTYTRLNHPRYLDLPSLLIQPFQRGPRYLMLATAAIGDRSKLSANQIEVLEGLISYMREQLKAANSTAPAPKKPYEFGDWLLRPAYHYFTQGSVDTTSVSSKASAKPAKEEINSSQEQKSSHAAAVTTADPEKNGDANSDEAKPPKSESPRQGVVDYTRGLVSYFWSKQPEPPSMPASSTTHHQGDIDEAEFVVVAQAQQ</sequence>
<proteinExistence type="predicted"/>
<feature type="compositionally biased region" description="Basic and acidic residues" evidence="1">
    <location>
        <begin position="1"/>
        <end position="15"/>
    </location>
</feature>
<dbReference type="PROSITE" id="PS50010">
    <property type="entry name" value="DH_2"/>
    <property type="match status" value="1"/>
</dbReference>
<dbReference type="InterPro" id="IPR000219">
    <property type="entry name" value="DH_dom"/>
</dbReference>
<feature type="domain" description="DH" evidence="2">
    <location>
        <begin position="65"/>
        <end position="244"/>
    </location>
</feature>
<gene>
    <name evidence="3" type="ORF">Lmac_1323</name>
</gene>
<name>A0A0W0W4G1_9GAMM</name>
<accession>A0A0W0W4G1</accession>
<evidence type="ECO:0000259" key="2">
    <source>
        <dbReference type="PROSITE" id="PS50010"/>
    </source>
</evidence>
<feature type="region of interest" description="Disordered" evidence="1">
    <location>
        <begin position="274"/>
        <end position="377"/>
    </location>
</feature>
<dbReference type="RefSeq" id="WP_058452101.1">
    <property type="nucleotide sequence ID" value="NZ_CAAAIB010000009.1"/>
</dbReference>
<protein>
    <submittedName>
        <fullName evidence="3">RhoGEF domain protein</fullName>
    </submittedName>
</protein>
<dbReference type="GO" id="GO:0005085">
    <property type="term" value="F:guanyl-nucleotide exchange factor activity"/>
    <property type="evidence" value="ECO:0007669"/>
    <property type="project" value="InterPro"/>
</dbReference>
<feature type="compositionally biased region" description="Basic and acidic residues" evidence="1">
    <location>
        <begin position="43"/>
        <end position="60"/>
    </location>
</feature>
<comment type="caution">
    <text evidence="3">The sequence shown here is derived from an EMBL/GenBank/DDBJ whole genome shotgun (WGS) entry which is preliminary data.</text>
</comment>